<feature type="region of interest" description="Disordered" evidence="1">
    <location>
        <begin position="374"/>
        <end position="399"/>
    </location>
</feature>
<name>A0A8H3IPD5_9LECA</name>
<keyword evidence="3" id="KW-1185">Reference proteome</keyword>
<feature type="region of interest" description="Disordered" evidence="1">
    <location>
        <begin position="461"/>
        <end position="481"/>
    </location>
</feature>
<feature type="compositionally biased region" description="Basic and acidic residues" evidence="1">
    <location>
        <begin position="185"/>
        <end position="205"/>
    </location>
</feature>
<dbReference type="AlphaFoldDB" id="A0A8H3IPD5"/>
<proteinExistence type="predicted"/>
<comment type="caution">
    <text evidence="2">The sequence shown here is derived from an EMBL/GenBank/DDBJ whole genome shotgun (WGS) entry which is preliminary data.</text>
</comment>
<protein>
    <submittedName>
        <fullName evidence="2">Uncharacterized protein</fullName>
    </submittedName>
</protein>
<accession>A0A8H3IPD5</accession>
<feature type="region of interest" description="Disordered" evidence="1">
    <location>
        <begin position="271"/>
        <end position="299"/>
    </location>
</feature>
<dbReference type="Proteomes" id="UP000664203">
    <property type="component" value="Unassembled WGS sequence"/>
</dbReference>
<gene>
    <name evidence="2" type="ORF">ALECFALPRED_004050</name>
</gene>
<evidence type="ECO:0000256" key="1">
    <source>
        <dbReference type="SAM" id="MobiDB-lite"/>
    </source>
</evidence>
<dbReference type="EMBL" id="CAJPDR010000250">
    <property type="protein sequence ID" value="CAF9928405.1"/>
    <property type="molecule type" value="Genomic_DNA"/>
</dbReference>
<sequence length="507" mass="56980">MSNPISKQVLHPKNPVLLKGVNIPREKGQTRVLQDGSLLYREPLTNTEVPAVRLDDIRPRLVQEASNKMSYRFPKRRGCEDTNVTAFVKKDYNYGPKRENRPDRLFQIASNDTKGELADGYIMDGDRVVLDAFDHGLRNFGNQLPLYVSSELQGHDIEDYLRRNWRISVYDLVARAPNGYYKGKPKTDSKNTTKGKQAKEWHEGPPRVGTFSMRATRFRLSAGCLSWERKDGTAAKNERILDVIPAQFKDPAVNSTKGWRDLNRAEVKQVKDGAMRKPQQGPKKKRAAQAEKDLAEQEISSEGYVEGKGFFEDGAATQHGDQGGWICAANEQENGTWPENDPEDFERSILAAQIYETSPQQVPLSAQLIGKRKRTAGSATEHFEESPRIKRGRKNTAKPELATEIPDTTARAPGIRTAIPLFDTPAEEYWQTAPHRNGLPPTEGHTPEYFPNPLFFSAHGIWNGEGYPDEQQGQIPTIDNEPGVLDRLTLDLSDYAFSPDHRSGGVE</sequence>
<reference evidence="2" key="1">
    <citation type="submission" date="2021-03" db="EMBL/GenBank/DDBJ databases">
        <authorList>
            <person name="Tagirdzhanova G."/>
        </authorList>
    </citation>
    <scope>NUCLEOTIDE SEQUENCE</scope>
</reference>
<dbReference type="OrthoDB" id="5348779at2759"/>
<feature type="region of interest" description="Disordered" evidence="1">
    <location>
        <begin position="181"/>
        <end position="208"/>
    </location>
</feature>
<organism evidence="2 3">
    <name type="scientific">Alectoria fallacina</name>
    <dbReference type="NCBI Taxonomy" id="1903189"/>
    <lineage>
        <taxon>Eukaryota</taxon>
        <taxon>Fungi</taxon>
        <taxon>Dikarya</taxon>
        <taxon>Ascomycota</taxon>
        <taxon>Pezizomycotina</taxon>
        <taxon>Lecanoromycetes</taxon>
        <taxon>OSLEUM clade</taxon>
        <taxon>Lecanoromycetidae</taxon>
        <taxon>Lecanorales</taxon>
        <taxon>Lecanorineae</taxon>
        <taxon>Parmeliaceae</taxon>
        <taxon>Alectoria</taxon>
    </lineage>
</organism>
<evidence type="ECO:0000313" key="3">
    <source>
        <dbReference type="Proteomes" id="UP000664203"/>
    </source>
</evidence>
<evidence type="ECO:0000313" key="2">
    <source>
        <dbReference type="EMBL" id="CAF9928405.1"/>
    </source>
</evidence>